<sequence length="828" mass="84101">MFGSTLRPRALRAPVLALAVLMSGGLAAVTPGTAAATGITCTSDVATSNALGPATGWTEFVETDGSRGAESEGAIAYGGNLPTAMTVGTHLTGYAASAPALVVAGTHGQWFNLSRGSAYVSPQSGVNFNGGGHYLPGNPVDFGAAFTELRALSTSWGAAPATGTVTTGTVGGNSGALVLTGTSGSLNVFTLSPAQAAQLAGGAHVGYDVPSGAVTIVNVPGTSVGVAGQAWIGSGSSWSQASDGNVKGVYNGIVWNFPDATSVTLDYGSAWVGHLLAPRAAVQVVGGGHNIGQVIARSFASSRETHLNLFPSQACVPTPPDTPGTSDVTITKSASTTNPHGGDTVVYTLTATNVGNAVATGVVIRDELPAGVTFVSASAPCAQAAGVVTCQVGSLAPGASVTKKITVTATPIAGAGPGPHSQATHWLTPYKAEAQVDLEAGQQRTVTLGCAPGDYLSDGQFRVDHVDQGTGTIRDVRVLASRSDSASTWKGVIRNDATGRAQAKAFIVCLPQRTEANGHRHGLSEDAAVPSLTQSYAAGRHSATLTCPTGTVPIAPGFDLSSASAELVGSEYSTAAPRKWTFTLDVTAPVTATYTARCLRTTVDPVNGHTHELRFTHVVQTVSVPGHTAPEGTEYQVICPDDAKGVVATFDLPPGVRHVGNDPRLKARAFRLFNDTGTAQQATIDLVCLHDRTGSGQSGSPDPVEVVNTATVSSASVDANPANNAAAATVTVRPGSATAGASGFLRVGRGKAKVSVVSALPGKAKVRVKARGAVVAQGKVKLRPGLSVVARLKLTKAAKRTIVRAGKVRVVVDPARGKRVQKVVKVRR</sequence>
<dbReference type="Pfam" id="PF01345">
    <property type="entry name" value="DUF11"/>
    <property type="match status" value="1"/>
</dbReference>
<dbReference type="AlphaFoldDB" id="A0A7W4VVB1"/>
<dbReference type="EMBL" id="JACHWR010000001">
    <property type="protein sequence ID" value="MBB3041997.1"/>
    <property type="molecule type" value="Genomic_DNA"/>
</dbReference>
<organism evidence="4 5">
    <name type="scientific">Nocardioides soli</name>
    <dbReference type="NCBI Taxonomy" id="1036020"/>
    <lineage>
        <taxon>Bacteria</taxon>
        <taxon>Bacillati</taxon>
        <taxon>Actinomycetota</taxon>
        <taxon>Actinomycetes</taxon>
        <taxon>Propionibacteriales</taxon>
        <taxon>Nocardioidaceae</taxon>
        <taxon>Nocardioides</taxon>
    </lineage>
</organism>
<dbReference type="NCBIfam" id="TIGR01451">
    <property type="entry name" value="B_ant_repeat"/>
    <property type="match status" value="1"/>
</dbReference>
<dbReference type="Pfam" id="PF20597">
    <property type="entry name" value="pAdhesive_15"/>
    <property type="match status" value="1"/>
</dbReference>
<feature type="domain" description="Choice-of-anchor A" evidence="3">
    <location>
        <begin position="51"/>
        <end position="307"/>
    </location>
</feature>
<dbReference type="PANTHER" id="PTHR34819">
    <property type="entry name" value="LARGE CYSTEINE-RICH PERIPLASMIC PROTEIN OMCB"/>
    <property type="match status" value="1"/>
</dbReference>
<dbReference type="Gene3D" id="2.60.40.3080">
    <property type="match status" value="1"/>
</dbReference>
<feature type="signal peptide" evidence="1">
    <location>
        <begin position="1"/>
        <end position="28"/>
    </location>
</feature>
<dbReference type="RefSeq" id="WP_183591838.1">
    <property type="nucleotide sequence ID" value="NZ_JACHWR010000001.1"/>
</dbReference>
<evidence type="ECO:0000259" key="2">
    <source>
        <dbReference type="Pfam" id="PF01345"/>
    </source>
</evidence>
<comment type="caution">
    <text evidence="4">The sequence shown here is derived from an EMBL/GenBank/DDBJ whole genome shotgun (WGS) entry which is preliminary data.</text>
</comment>
<dbReference type="InterPro" id="IPR051172">
    <property type="entry name" value="Chlamydia_OmcB"/>
</dbReference>
<proteinExistence type="predicted"/>
<name>A0A7W4VVB1_9ACTN</name>
<feature type="domain" description="DUF11" evidence="2">
    <location>
        <begin position="327"/>
        <end position="410"/>
    </location>
</feature>
<keyword evidence="5" id="KW-1185">Reference proteome</keyword>
<gene>
    <name evidence="4" type="ORF">FHU40_001798</name>
</gene>
<accession>A0A7W4VVB1</accession>
<dbReference type="InterPro" id="IPR047589">
    <property type="entry name" value="DUF11_rpt"/>
</dbReference>
<feature type="chain" id="PRO_5038626157" evidence="1">
    <location>
        <begin position="29"/>
        <end position="828"/>
    </location>
</feature>
<evidence type="ECO:0000313" key="4">
    <source>
        <dbReference type="EMBL" id="MBB3041997.1"/>
    </source>
</evidence>
<keyword evidence="1" id="KW-0732">Signal</keyword>
<dbReference type="Proteomes" id="UP000589626">
    <property type="component" value="Unassembled WGS sequence"/>
</dbReference>
<dbReference type="NCBIfam" id="TIGR04215">
    <property type="entry name" value="choice_anch_A"/>
    <property type="match status" value="1"/>
</dbReference>
<dbReference type="InterPro" id="IPR001434">
    <property type="entry name" value="OmcB-like_DUF11"/>
</dbReference>
<evidence type="ECO:0000259" key="3">
    <source>
        <dbReference type="Pfam" id="PF20597"/>
    </source>
</evidence>
<dbReference type="InterPro" id="IPR026588">
    <property type="entry name" value="Choice_anch_A"/>
</dbReference>
<protein>
    <submittedName>
        <fullName evidence="4">Choice-of-anchor A domain-containing protein/uncharacterized repeat protein (TIGR01451 family)</fullName>
    </submittedName>
</protein>
<evidence type="ECO:0000313" key="5">
    <source>
        <dbReference type="Proteomes" id="UP000589626"/>
    </source>
</evidence>
<reference evidence="4 5" key="1">
    <citation type="submission" date="2020-08" db="EMBL/GenBank/DDBJ databases">
        <title>Sequencing the genomes of 1000 actinobacteria strains.</title>
        <authorList>
            <person name="Klenk H.-P."/>
        </authorList>
    </citation>
    <scope>NUCLEOTIDE SEQUENCE [LARGE SCALE GENOMIC DNA]</scope>
    <source>
        <strain evidence="4 5">DSM 105498</strain>
    </source>
</reference>
<evidence type="ECO:0000256" key="1">
    <source>
        <dbReference type="SAM" id="SignalP"/>
    </source>
</evidence>